<dbReference type="OrthoDB" id="9876565at2"/>
<evidence type="ECO:0000313" key="2">
    <source>
        <dbReference type="EMBL" id="SHN11869.1"/>
    </source>
</evidence>
<gene>
    <name evidence="2" type="ORF">SAMN05444272_4125</name>
</gene>
<keyword evidence="1" id="KW-0812">Transmembrane</keyword>
<name>A0A1M7P6T2_9HYPH</name>
<proteinExistence type="predicted"/>
<sequence>MSPFQSDFERDYYSWVGLYISTWAGVETNLALIVQMIFEHLDGKLIEKDCPQSLSRRLKFLRKASGKLDALSNEKDEIYALTDTLSSESNFRHDIVHGIKTSIGFSDHKSIMVARPVAINDPLGEIVRTNVSLAILEEKYQILGLSGLSLMGLGRRIINLIDKERE</sequence>
<evidence type="ECO:0000256" key="1">
    <source>
        <dbReference type="SAM" id="Phobius"/>
    </source>
</evidence>
<reference evidence="2 3" key="1">
    <citation type="submission" date="2016-11" db="EMBL/GenBank/DDBJ databases">
        <authorList>
            <person name="Jaros S."/>
            <person name="Januszkiewicz K."/>
            <person name="Wedrychowicz H."/>
        </authorList>
    </citation>
    <scope>NUCLEOTIDE SEQUENCE [LARGE SCALE GENOMIC DNA]</scope>
    <source>
        <strain evidence="2 3">DSM 22153</strain>
    </source>
</reference>
<feature type="transmembrane region" description="Helical" evidence="1">
    <location>
        <begin position="12"/>
        <end position="38"/>
    </location>
</feature>
<keyword evidence="3" id="KW-1185">Reference proteome</keyword>
<organism evidence="2 3">
    <name type="scientific">Roseibium suaedae</name>
    <dbReference type="NCBI Taxonomy" id="735517"/>
    <lineage>
        <taxon>Bacteria</taxon>
        <taxon>Pseudomonadati</taxon>
        <taxon>Pseudomonadota</taxon>
        <taxon>Alphaproteobacteria</taxon>
        <taxon>Hyphomicrobiales</taxon>
        <taxon>Stappiaceae</taxon>
        <taxon>Roseibium</taxon>
    </lineage>
</organism>
<keyword evidence="1" id="KW-0472">Membrane</keyword>
<evidence type="ECO:0008006" key="4">
    <source>
        <dbReference type="Google" id="ProtNLM"/>
    </source>
</evidence>
<dbReference type="Proteomes" id="UP000186002">
    <property type="component" value="Unassembled WGS sequence"/>
</dbReference>
<accession>A0A1M7P6T2</accession>
<dbReference type="EMBL" id="FRBW01000006">
    <property type="protein sequence ID" value="SHN11869.1"/>
    <property type="molecule type" value="Genomic_DNA"/>
</dbReference>
<evidence type="ECO:0000313" key="3">
    <source>
        <dbReference type="Proteomes" id="UP000186002"/>
    </source>
</evidence>
<dbReference type="RefSeq" id="WP_073015264.1">
    <property type="nucleotide sequence ID" value="NZ_FRBW01000006.1"/>
</dbReference>
<keyword evidence="1" id="KW-1133">Transmembrane helix</keyword>
<protein>
    <recommendedName>
        <fullName evidence="4">Apea-like HEPN domain-containing protein</fullName>
    </recommendedName>
</protein>
<dbReference type="AlphaFoldDB" id="A0A1M7P6T2"/>